<dbReference type="WBParaSite" id="TCONS_00006846.p1">
    <property type="protein sequence ID" value="TCONS_00006846.p1"/>
    <property type="gene ID" value="XLOC_004949"/>
</dbReference>
<evidence type="ECO:0000313" key="3">
    <source>
        <dbReference type="WBParaSite" id="TCONS_00006846.p1"/>
    </source>
</evidence>
<dbReference type="InterPro" id="IPR032675">
    <property type="entry name" value="LRR_dom_sf"/>
</dbReference>
<dbReference type="AlphaFoldDB" id="A0A0K0ED72"/>
<dbReference type="WBParaSite" id="SSTP_0000743500.1">
    <property type="protein sequence ID" value="SSTP_0000743500.1"/>
    <property type="gene ID" value="SSTP_0000743500"/>
</dbReference>
<keyword evidence="1" id="KW-1185">Reference proteome</keyword>
<name>A0A0K0ED72_STRER</name>
<dbReference type="Proteomes" id="UP000035681">
    <property type="component" value="Unplaced"/>
</dbReference>
<sequence length="200" mass="22981">MTKGILRSFVNIRNSIASHNFPGLRWVLERFNLVDKQRLKDVGPDRCAAEWIVKSGGKIMFDKIPDVFEDYNTLIRVTSELDPRNPNDDVKLIWIDATDTSITGYGCLHFNGLKNIKEVNLVRCKTFNDSGLEYIGMYTGNVLKRLQLAECPKITEYGLMHLDKFVALEELKLIRLKNVYKFDKVLGNLKELLPNCKIIT</sequence>
<dbReference type="Gene3D" id="3.80.10.10">
    <property type="entry name" value="Ribonuclease Inhibitor"/>
    <property type="match status" value="1"/>
</dbReference>
<accession>A0A0K0ED72</accession>
<dbReference type="SUPFAM" id="SSF52047">
    <property type="entry name" value="RNI-like"/>
    <property type="match status" value="1"/>
</dbReference>
<evidence type="ECO:0000313" key="2">
    <source>
        <dbReference type="WBParaSite" id="SSTP_0000743500.1"/>
    </source>
</evidence>
<evidence type="ECO:0000313" key="1">
    <source>
        <dbReference type="Proteomes" id="UP000035681"/>
    </source>
</evidence>
<dbReference type="STRING" id="6248.A0A0K0ED72"/>
<protein>
    <submittedName>
        <fullName evidence="2 3">ATP synthase subunit s, mitochondrial</fullName>
    </submittedName>
</protein>
<reference evidence="2" key="1">
    <citation type="submission" date="2015-08" db="UniProtKB">
        <authorList>
            <consortium name="WormBaseParasite"/>
        </authorList>
    </citation>
    <scope>IDENTIFICATION</scope>
</reference>
<organism evidence="2">
    <name type="scientific">Strongyloides stercoralis</name>
    <name type="common">Threadworm</name>
    <dbReference type="NCBI Taxonomy" id="6248"/>
    <lineage>
        <taxon>Eukaryota</taxon>
        <taxon>Metazoa</taxon>
        <taxon>Ecdysozoa</taxon>
        <taxon>Nematoda</taxon>
        <taxon>Chromadorea</taxon>
        <taxon>Rhabditida</taxon>
        <taxon>Tylenchina</taxon>
        <taxon>Panagrolaimomorpha</taxon>
        <taxon>Strongyloidoidea</taxon>
        <taxon>Strongyloididae</taxon>
        <taxon>Strongyloides</taxon>
    </lineage>
</organism>
<proteinExistence type="predicted"/>